<organism evidence="4 5">
    <name type="scientific">Aquarana catesbeiana</name>
    <name type="common">American bullfrog</name>
    <name type="synonym">Rana catesbeiana</name>
    <dbReference type="NCBI Taxonomy" id="8400"/>
    <lineage>
        <taxon>Eukaryota</taxon>
        <taxon>Metazoa</taxon>
        <taxon>Chordata</taxon>
        <taxon>Craniata</taxon>
        <taxon>Vertebrata</taxon>
        <taxon>Euteleostomi</taxon>
        <taxon>Amphibia</taxon>
        <taxon>Batrachia</taxon>
        <taxon>Anura</taxon>
        <taxon>Neobatrachia</taxon>
        <taxon>Ranoidea</taxon>
        <taxon>Ranidae</taxon>
        <taxon>Aquarana</taxon>
    </lineage>
</organism>
<evidence type="ECO:0000313" key="4">
    <source>
        <dbReference type="EMBL" id="PIO11443.1"/>
    </source>
</evidence>
<evidence type="ECO:0000259" key="3">
    <source>
        <dbReference type="PROSITE" id="PS51304"/>
    </source>
</evidence>
<dbReference type="EMBL" id="KZ061068">
    <property type="protein sequence ID" value="PIO11443.1"/>
    <property type="molecule type" value="Genomic_DNA"/>
</dbReference>
<dbReference type="InterPro" id="IPR001079">
    <property type="entry name" value="Galectin_CRD"/>
</dbReference>
<dbReference type="AlphaFoldDB" id="A0A2G9Q8R8"/>
<dbReference type="Pfam" id="PF00337">
    <property type="entry name" value="Gal-bind_lectin"/>
    <property type="match status" value="1"/>
</dbReference>
<dbReference type="SMART" id="SM00276">
    <property type="entry name" value="GLECT"/>
    <property type="match status" value="1"/>
</dbReference>
<name>A0A2G9Q8R8_AQUCT</name>
<dbReference type="PROSITE" id="PS51304">
    <property type="entry name" value="GALECTIN"/>
    <property type="match status" value="1"/>
</dbReference>
<evidence type="ECO:0000313" key="5">
    <source>
        <dbReference type="Proteomes" id="UP000228934"/>
    </source>
</evidence>
<dbReference type="GO" id="GO:0043236">
    <property type="term" value="F:laminin binding"/>
    <property type="evidence" value="ECO:0007669"/>
    <property type="project" value="TreeGrafter"/>
</dbReference>
<dbReference type="OrthoDB" id="8443340at2759"/>
<dbReference type="Gene3D" id="2.60.120.200">
    <property type="match status" value="1"/>
</dbReference>
<feature type="non-terminal residue" evidence="4">
    <location>
        <position position="1"/>
    </location>
</feature>
<dbReference type="InterPro" id="IPR044156">
    <property type="entry name" value="Galectin-like"/>
</dbReference>
<dbReference type="SMART" id="SM00908">
    <property type="entry name" value="Gal-bind_lectin"/>
    <property type="match status" value="1"/>
</dbReference>
<dbReference type="SUPFAM" id="SSF49899">
    <property type="entry name" value="Concanavalin A-like lectins/glucanases"/>
    <property type="match status" value="1"/>
</dbReference>
<sequence>FSINLGTAENNLAIHFDARFDYLGWKRTIVFNSLKAGAFGEELRESFFPLQDGSDTLVCFQFEKDKFLVQLPTGKPLSFPVRFPIEEITYLSISYLQLKSITINEASRNRGAACPT</sequence>
<accession>A0A2G9Q8R8</accession>
<reference evidence="5" key="1">
    <citation type="journal article" date="2017" name="Nat. Commun.">
        <title>The North American bullfrog draft genome provides insight into hormonal regulation of long noncoding RNA.</title>
        <authorList>
            <person name="Hammond S.A."/>
            <person name="Warren R.L."/>
            <person name="Vandervalk B.P."/>
            <person name="Kucuk E."/>
            <person name="Khan H."/>
            <person name="Gibb E.A."/>
            <person name="Pandoh P."/>
            <person name="Kirk H."/>
            <person name="Zhao Y."/>
            <person name="Jones M."/>
            <person name="Mungall A.J."/>
            <person name="Coope R."/>
            <person name="Pleasance S."/>
            <person name="Moore R.A."/>
            <person name="Holt R.A."/>
            <person name="Round J.M."/>
            <person name="Ohora S."/>
            <person name="Walle B.V."/>
            <person name="Veldhoen N."/>
            <person name="Helbing C.C."/>
            <person name="Birol I."/>
        </authorList>
    </citation>
    <scope>NUCLEOTIDE SEQUENCE [LARGE SCALE GENOMIC DNA]</scope>
</reference>
<protein>
    <recommendedName>
        <fullName evidence="2">Galectin</fullName>
    </recommendedName>
</protein>
<dbReference type="GO" id="GO:0030246">
    <property type="term" value="F:carbohydrate binding"/>
    <property type="evidence" value="ECO:0007669"/>
    <property type="project" value="UniProtKB-UniRule"/>
</dbReference>
<dbReference type="Proteomes" id="UP000228934">
    <property type="component" value="Unassembled WGS sequence"/>
</dbReference>
<dbReference type="CDD" id="cd00070">
    <property type="entry name" value="GLECT"/>
    <property type="match status" value="1"/>
</dbReference>
<dbReference type="InterPro" id="IPR013320">
    <property type="entry name" value="ConA-like_dom_sf"/>
</dbReference>
<dbReference type="PANTHER" id="PTHR11346:SF97">
    <property type="entry name" value="GALECTIN-1"/>
    <property type="match status" value="1"/>
</dbReference>
<feature type="domain" description="Galectin" evidence="3">
    <location>
        <begin position="1"/>
        <end position="104"/>
    </location>
</feature>
<proteinExistence type="predicted"/>
<gene>
    <name evidence="4" type="ORF">AB205_0128950</name>
</gene>
<evidence type="ECO:0000256" key="1">
    <source>
        <dbReference type="ARBA" id="ARBA00022734"/>
    </source>
</evidence>
<evidence type="ECO:0000256" key="2">
    <source>
        <dbReference type="RuleBase" id="RU102079"/>
    </source>
</evidence>
<keyword evidence="1 2" id="KW-0430">Lectin</keyword>
<keyword evidence="5" id="KW-1185">Reference proteome</keyword>
<dbReference type="PANTHER" id="PTHR11346">
    <property type="entry name" value="GALECTIN"/>
    <property type="match status" value="1"/>
</dbReference>
<dbReference type="GO" id="GO:0005615">
    <property type="term" value="C:extracellular space"/>
    <property type="evidence" value="ECO:0007669"/>
    <property type="project" value="TreeGrafter"/>
</dbReference>